<comment type="caution">
    <text evidence="2">The sequence shown here is derived from an EMBL/GenBank/DDBJ whole genome shotgun (WGS) entry which is preliminary data.</text>
</comment>
<organism evidence="2 3">
    <name type="scientific">Segatella copri</name>
    <dbReference type="NCBI Taxonomy" id="165179"/>
    <lineage>
        <taxon>Bacteria</taxon>
        <taxon>Pseudomonadati</taxon>
        <taxon>Bacteroidota</taxon>
        <taxon>Bacteroidia</taxon>
        <taxon>Bacteroidales</taxon>
        <taxon>Prevotellaceae</taxon>
        <taxon>Segatella</taxon>
    </lineage>
</organism>
<evidence type="ECO:0008006" key="4">
    <source>
        <dbReference type="Google" id="ProtNLM"/>
    </source>
</evidence>
<proteinExistence type="predicted"/>
<evidence type="ECO:0000256" key="1">
    <source>
        <dbReference type="SAM" id="Coils"/>
    </source>
</evidence>
<evidence type="ECO:0000313" key="2">
    <source>
        <dbReference type="EMBL" id="RHH85372.1"/>
    </source>
</evidence>
<name>A0A3R6EHB2_9BACT</name>
<feature type="coiled-coil region" evidence="1">
    <location>
        <begin position="1097"/>
        <end position="1124"/>
    </location>
</feature>
<evidence type="ECO:0000313" key="3">
    <source>
        <dbReference type="Proteomes" id="UP000284548"/>
    </source>
</evidence>
<accession>A0A3R6EHB2</accession>
<keyword evidence="1" id="KW-0175">Coiled coil</keyword>
<gene>
    <name evidence="2" type="ORF">DW192_01170</name>
</gene>
<dbReference type="Proteomes" id="UP000284548">
    <property type="component" value="Unassembled WGS sequence"/>
</dbReference>
<sequence length="2781" mass="303627">MRTYKDIEVKYYDTKGDVHVRCSVPVTEDALVHFELMQSHYCKLSFKLGSAIYFKMGDFIVTDYGRFELVDNVKPKDDGTLGYSYELEFDAYYRKWKNKRLKYMPNSGSPEGTFTLTSNIITHANIIKDNLDFLAKASKSYLYDPNYTGKGSDYTFVVDASVDSTKSKVITYSNSSILDAIANIAQTFECEWWVEGNLVHFGTCENTNEVVDFKDGENIVSMSSSQSQASYANRVYAFGAARNLPSGYKQNSSADVTKNGVVEKRLMLPTLEECSAENKKLLEDNGFELKNGCLQVKGLTEDEYVEGVTTNDDIYPRNLIKTSNVTYYEKDVEDESTPEEGDYIKRTFYRVKGLTIVDADGNKTGDMAFRSSYILSGKTLHIIFQSGSLNGMDFECQFNPDGESEILRDANGSPILKDGKEQINPAAQVFEIVANEDYGRFLPDTVLHPKDGDTFVLYNWDSTKLGNTLVTSSSNELLTDAIKNLKKSMIDPTTYTCTAASDYSYNDGKGQFHFEGDRVNLFNKGYDMSFRASRIIGYELHLDVPFDSVKYTVGEKPAYSRLNAMSSQIEELVFNGQSYLNKGGSGNSIYIIKSYDTTVQPTDFNVFSAKRVENSYLHKDKTDAANFLIKFLRGLQVGDYSALSGGDWSLDELFRSHLTTDYLNVRMKAIFETLEILHTDTLGGELFITTVGSNRILKVEEVNVTYDGVSQNAYRCYFLGEQDGSKVENKWKVGDQARSKSFNLTQGKFHNAGNHYYWRLVIGVSTETVEIEGKNYHYVDLSDIDKDTSSDIPMVDDVLNQVGSRIDNARQSCLVFSAVDTYSPSVTLYHGVNGYTFNNKEYVDYGVNHSTGKAFFHVYGDMYFGDRPTSANNYEGDSYVKYDSDKKKVTIKGDLDIKSTYDGKTLDKYITEKSLDKNAVETIIKKSQTIIDLQNQIDGAIETWFYDGVPTLSNAPAIGWTTDNDKKTHLGDLYYDNKTGKAYRFAKDGSTYEWIIITDTELTKALKDSSQALKDAAAADKKANGAQATANTKRRIFGSQPVPPYDVNDMWVNATYPNDGSTYKNEILKCSTAKAEGEKFDIADWKLASKYTDDTKAEEAKKAAEKAQEEIKTTQSNLNALGTTVTENKKTFDSYVKDGYLEPSEIAAMAQDSKRLEDAFAAAEKSYNEVKGAEVLKSTKELTDLNTAFTTLSTAKTELVTYLSDISTNYNKADTNGKAAIVSAVGTKFTNFQSAYSAFYDKLGLANAYITSKIYGDLKQNITDLAGYKYLKDALGQTTYVDGGLVMTTLLALRDGDGNVQSGINGAIDPNRGKKSIATWWGGQMVDKDYNSGNLTPATSLIRFDGSGYLANGAIWWDVSGKVHADPTSFIISEKNLGAYLTFFEPTWKEGSAGTSVADLVSLKPNAPFSKLGVSGDATFEGAISFHGIKITYDATNKAIKIDGNLYATGGITAYGAGASTTGGGGGLNGSVKKYSDALKLTSESLSEIASAYSIKALDSRISSLEGGSAMDVSVSGSGNAVTAISKSGTTIIVTKGTTFLTSHQSLASYLTKTDAASLYQPKGNYLTAHQSLDGYVNAIAVSGSGNAVTAVTKSGKTITFTKGSTFSLNGHTHTFASLTSKPTSLSGYGITDGVNAVSVTGSGNAITTASISGHTLTLTKGSSFSLSNHTHYVGTTQVQGSSAEQALTGITKIDNILKLSKASVTVNTSYKAEQNRLVIYGTTYGNDANYIKSAGKLSYGDGGPQLVFSTSDNPDASGVQSAALVYTDHDTIGAGVSLSFVTNQGDAYFIAPHIKALTAFQGNLAWSYITNKPTTLSGFGITDGLRSVTQPSGSNVFVTGISTSGTAITYTKSYTKKSLSTVGTSGWTNASIDGNIIPDMSFIAYWNGAYSGTSSNLAYCNKGAFGSFAIKNSLAFSELTSKPTTISGYGITDAYTKSQVDTIAAKYLPLTGGTLTGQLKIEASALNGAYNGLRIGDDCYIGDCNFGNTIGLMGVGNNNAGMVKFGKGGMRFGYNGLNHIASTTAQWTNLNADLLDGWHKNNIVWSGAVSSNTASLSHYWAKLFDITVTGNQYDDRNFTFLFSNGFNDTFSVVVLRIRQNGAKDSGAYNFIISLRELVGNMSSRLRVYYNNATGNVQLWGNCQRQYGSLSYTIIKKTGRTSADFTSQGTLVTNTSFSAAQSLPATTGDSPYTLLDGATRIGIVNQADQLVTARTIWGQSFNGTANVSGALSGATTISASNTISTTLQNGALKIGNKLTPISAIDAQVIFNTGAAIRFGETNWDWNQWAGLKYTHSNKTIYLGIADGSVFEANSAQRNGTLKFPGITTITPDSGVRIGGSGGDLYLGNANNRSWVYVQDICSQVNSSYWNITQYGSATFKSLTVNDVISCDSISVSKNAVIAGNLSVNGLINNKGILPTNYEVNNKGISCFVSADALCSGITAITDSIPVTNVDIHYSNDNGNNWTRYEMSDNNKFKLYANVPEHYSINLGNNVITGNNDAEKLAQVKKNQSMFTFEVLNNCYSQIYFASVDMSNGINTICTVEFINSDGVITNTFTKHMTGWNQFNYINLSNGNEGFPVGNNNRRYIRFKFKHDQNTTALRNTSINRIRIFAFTKYSFPTDRFMGHTGHIYNFDYNMNTYFPNSILAKGGVTAYQSSDIRLKQDLRKLDYLGIIKAMGGTFSFAWKKDNTRSIGWIAQHVLCNPHLKDIVETDEKGYYKINYWSPKLIATAFGAIEQVGDEVSRLKARVVFLESEVLRLSGDKEDCNKKRLDNKNINSLN</sequence>
<dbReference type="RefSeq" id="WP_118253259.1">
    <property type="nucleotide sequence ID" value="NZ_QRKB01000001.1"/>
</dbReference>
<dbReference type="EMBL" id="QRKB01000001">
    <property type="protein sequence ID" value="RHH85372.1"/>
    <property type="molecule type" value="Genomic_DNA"/>
</dbReference>
<reference evidence="2 3" key="1">
    <citation type="submission" date="2018-08" db="EMBL/GenBank/DDBJ databases">
        <title>A genome reference for cultivated species of the human gut microbiota.</title>
        <authorList>
            <person name="Zou Y."/>
            <person name="Xue W."/>
            <person name="Luo G."/>
        </authorList>
    </citation>
    <scope>NUCLEOTIDE SEQUENCE [LARGE SCALE GENOMIC DNA]</scope>
    <source>
        <strain evidence="2 3">AM16-54</strain>
    </source>
</reference>
<protein>
    <recommendedName>
        <fullName evidence="4">Peptidase S74 domain-containing protein</fullName>
    </recommendedName>
</protein>